<dbReference type="EMBL" id="VSRR010013148">
    <property type="protein sequence ID" value="MPC55408.1"/>
    <property type="molecule type" value="Genomic_DNA"/>
</dbReference>
<dbReference type="Proteomes" id="UP000324222">
    <property type="component" value="Unassembled WGS sequence"/>
</dbReference>
<feature type="compositionally biased region" description="Low complexity" evidence="1">
    <location>
        <begin position="76"/>
        <end position="87"/>
    </location>
</feature>
<organism evidence="2 3">
    <name type="scientific">Portunus trituberculatus</name>
    <name type="common">Swimming crab</name>
    <name type="synonym">Neptunus trituberculatus</name>
    <dbReference type="NCBI Taxonomy" id="210409"/>
    <lineage>
        <taxon>Eukaryota</taxon>
        <taxon>Metazoa</taxon>
        <taxon>Ecdysozoa</taxon>
        <taxon>Arthropoda</taxon>
        <taxon>Crustacea</taxon>
        <taxon>Multicrustacea</taxon>
        <taxon>Malacostraca</taxon>
        <taxon>Eumalacostraca</taxon>
        <taxon>Eucarida</taxon>
        <taxon>Decapoda</taxon>
        <taxon>Pleocyemata</taxon>
        <taxon>Brachyura</taxon>
        <taxon>Eubrachyura</taxon>
        <taxon>Portunoidea</taxon>
        <taxon>Portunidae</taxon>
        <taxon>Portuninae</taxon>
        <taxon>Portunus</taxon>
    </lineage>
</organism>
<evidence type="ECO:0000256" key="1">
    <source>
        <dbReference type="SAM" id="MobiDB-lite"/>
    </source>
</evidence>
<keyword evidence="3" id="KW-1185">Reference proteome</keyword>
<comment type="caution">
    <text evidence="2">The sequence shown here is derived from an EMBL/GenBank/DDBJ whole genome shotgun (WGS) entry which is preliminary data.</text>
</comment>
<reference evidence="2 3" key="1">
    <citation type="submission" date="2019-05" db="EMBL/GenBank/DDBJ databases">
        <title>Another draft genome of Portunus trituberculatus and its Hox gene families provides insights of decapod evolution.</title>
        <authorList>
            <person name="Jeong J.-H."/>
            <person name="Song I."/>
            <person name="Kim S."/>
            <person name="Choi T."/>
            <person name="Kim D."/>
            <person name="Ryu S."/>
            <person name="Kim W."/>
        </authorList>
    </citation>
    <scope>NUCLEOTIDE SEQUENCE [LARGE SCALE GENOMIC DNA]</scope>
    <source>
        <tissue evidence="2">Muscle</tissue>
    </source>
</reference>
<gene>
    <name evidence="2" type="ORF">E2C01_049343</name>
</gene>
<proteinExistence type="predicted"/>
<name>A0A5B7GE62_PORTR</name>
<feature type="region of interest" description="Disordered" evidence="1">
    <location>
        <begin position="70"/>
        <end position="93"/>
    </location>
</feature>
<sequence>MIKKKVQNRNALNKLISSTKRALHQSKGSLLRALKLLPTPCPCHGASSHSVYDEAVVMTRLGVILSGGSQDPTPAPLLSSPHHPSLPITARTL</sequence>
<accession>A0A5B7GE62</accession>
<evidence type="ECO:0000313" key="2">
    <source>
        <dbReference type="EMBL" id="MPC55408.1"/>
    </source>
</evidence>
<dbReference type="AlphaFoldDB" id="A0A5B7GE62"/>
<evidence type="ECO:0000313" key="3">
    <source>
        <dbReference type="Proteomes" id="UP000324222"/>
    </source>
</evidence>
<protein>
    <submittedName>
        <fullName evidence="2">Uncharacterized protein</fullName>
    </submittedName>
</protein>